<dbReference type="AlphaFoldDB" id="A0A5C2SQ26"/>
<feature type="region of interest" description="Disordered" evidence="1">
    <location>
        <begin position="61"/>
        <end position="101"/>
    </location>
</feature>
<organism evidence="2 3">
    <name type="scientific">Lentinus tigrinus ALCF2SS1-6</name>
    <dbReference type="NCBI Taxonomy" id="1328759"/>
    <lineage>
        <taxon>Eukaryota</taxon>
        <taxon>Fungi</taxon>
        <taxon>Dikarya</taxon>
        <taxon>Basidiomycota</taxon>
        <taxon>Agaricomycotina</taxon>
        <taxon>Agaricomycetes</taxon>
        <taxon>Polyporales</taxon>
        <taxon>Polyporaceae</taxon>
        <taxon>Lentinus</taxon>
    </lineage>
</organism>
<name>A0A5C2SQ26_9APHY</name>
<protein>
    <submittedName>
        <fullName evidence="2">Uncharacterized protein</fullName>
    </submittedName>
</protein>
<gene>
    <name evidence="2" type="ORF">L227DRAFT_572728</name>
</gene>
<dbReference type="Proteomes" id="UP000313359">
    <property type="component" value="Unassembled WGS sequence"/>
</dbReference>
<feature type="compositionally biased region" description="Basic and acidic residues" evidence="1">
    <location>
        <begin position="81"/>
        <end position="91"/>
    </location>
</feature>
<dbReference type="EMBL" id="ML122256">
    <property type="protein sequence ID" value="RPD63576.1"/>
    <property type="molecule type" value="Genomic_DNA"/>
</dbReference>
<evidence type="ECO:0000256" key="1">
    <source>
        <dbReference type="SAM" id="MobiDB-lite"/>
    </source>
</evidence>
<evidence type="ECO:0000313" key="3">
    <source>
        <dbReference type="Proteomes" id="UP000313359"/>
    </source>
</evidence>
<accession>A0A5C2SQ26</accession>
<proteinExistence type="predicted"/>
<keyword evidence="3" id="KW-1185">Reference proteome</keyword>
<sequence>MWLLSALSLREWDGTMGYIELKPTIYSPSSSSLLVPRQLVLAAPSSATDLHPLRMRCSECQVHGGGPDSSIAERVGGSSGLHEHEQQEQRGDLYNAEALGP</sequence>
<reference evidence="2" key="1">
    <citation type="journal article" date="2018" name="Genome Biol. Evol.">
        <title>Genomics and development of Lentinus tigrinus, a white-rot wood-decaying mushroom with dimorphic fruiting bodies.</title>
        <authorList>
            <person name="Wu B."/>
            <person name="Xu Z."/>
            <person name="Knudson A."/>
            <person name="Carlson A."/>
            <person name="Chen N."/>
            <person name="Kovaka S."/>
            <person name="LaButti K."/>
            <person name="Lipzen A."/>
            <person name="Pennachio C."/>
            <person name="Riley R."/>
            <person name="Schakwitz W."/>
            <person name="Umezawa K."/>
            <person name="Ohm R.A."/>
            <person name="Grigoriev I.V."/>
            <person name="Nagy L.G."/>
            <person name="Gibbons J."/>
            <person name="Hibbett D."/>
        </authorList>
    </citation>
    <scope>NUCLEOTIDE SEQUENCE [LARGE SCALE GENOMIC DNA]</scope>
    <source>
        <strain evidence="2">ALCF2SS1-6</strain>
    </source>
</reference>
<evidence type="ECO:0000313" key="2">
    <source>
        <dbReference type="EMBL" id="RPD63576.1"/>
    </source>
</evidence>